<organism evidence="1 2">
    <name type="scientific">Armillaria solidipes</name>
    <dbReference type="NCBI Taxonomy" id="1076256"/>
    <lineage>
        <taxon>Eukaryota</taxon>
        <taxon>Fungi</taxon>
        <taxon>Dikarya</taxon>
        <taxon>Basidiomycota</taxon>
        <taxon>Agaricomycotina</taxon>
        <taxon>Agaricomycetes</taxon>
        <taxon>Agaricomycetidae</taxon>
        <taxon>Agaricales</taxon>
        <taxon>Marasmiineae</taxon>
        <taxon>Physalacriaceae</taxon>
        <taxon>Armillaria</taxon>
    </lineage>
</organism>
<dbReference type="STRING" id="1076256.A0A2H3B5K5"/>
<name>A0A2H3B5K5_9AGAR</name>
<reference evidence="2" key="1">
    <citation type="journal article" date="2017" name="Nat. Ecol. Evol.">
        <title>Genome expansion and lineage-specific genetic innovations in the forest pathogenic fungi Armillaria.</title>
        <authorList>
            <person name="Sipos G."/>
            <person name="Prasanna A.N."/>
            <person name="Walter M.C."/>
            <person name="O'Connor E."/>
            <person name="Balint B."/>
            <person name="Krizsan K."/>
            <person name="Kiss B."/>
            <person name="Hess J."/>
            <person name="Varga T."/>
            <person name="Slot J."/>
            <person name="Riley R."/>
            <person name="Boka B."/>
            <person name="Rigling D."/>
            <person name="Barry K."/>
            <person name="Lee J."/>
            <person name="Mihaltcheva S."/>
            <person name="LaButti K."/>
            <person name="Lipzen A."/>
            <person name="Waldron R."/>
            <person name="Moloney N.M."/>
            <person name="Sperisen C."/>
            <person name="Kredics L."/>
            <person name="Vagvoelgyi C."/>
            <person name="Patrignani A."/>
            <person name="Fitzpatrick D."/>
            <person name="Nagy I."/>
            <person name="Doyle S."/>
            <person name="Anderson J.B."/>
            <person name="Grigoriev I.V."/>
            <person name="Gueldener U."/>
            <person name="Muensterkoetter M."/>
            <person name="Nagy L.G."/>
        </authorList>
    </citation>
    <scope>NUCLEOTIDE SEQUENCE [LARGE SCALE GENOMIC DNA]</scope>
    <source>
        <strain evidence="2">28-4</strain>
    </source>
</reference>
<dbReference type="AlphaFoldDB" id="A0A2H3B5K5"/>
<evidence type="ECO:0000313" key="2">
    <source>
        <dbReference type="Proteomes" id="UP000218334"/>
    </source>
</evidence>
<proteinExistence type="predicted"/>
<gene>
    <name evidence="1" type="ORF">ARMSODRAFT_939754</name>
</gene>
<protein>
    <submittedName>
        <fullName evidence="1">Uncharacterized protein</fullName>
    </submittedName>
</protein>
<evidence type="ECO:0000313" key="1">
    <source>
        <dbReference type="EMBL" id="PBK66155.1"/>
    </source>
</evidence>
<dbReference type="SUPFAM" id="SSF52540">
    <property type="entry name" value="P-loop containing nucleoside triphosphate hydrolases"/>
    <property type="match status" value="1"/>
</dbReference>
<dbReference type="Proteomes" id="UP000218334">
    <property type="component" value="Unassembled WGS sequence"/>
</dbReference>
<dbReference type="EMBL" id="KZ293442">
    <property type="protein sequence ID" value="PBK66155.1"/>
    <property type="molecule type" value="Genomic_DNA"/>
</dbReference>
<keyword evidence="2" id="KW-1185">Reference proteome</keyword>
<accession>A0A2H3B5K5</accession>
<dbReference type="InterPro" id="IPR027417">
    <property type="entry name" value="P-loop_NTPase"/>
</dbReference>
<sequence>MVTGGINFMFDLEDDLPRYVRPGQGGIITVPPDATIADLQRTIMKAIELPGPLILLDNDRSSTGHVWYAFPETTLASQVPQRNDGWRFVYVYPRRYKQVISLKDVFCKRKEAVHTVYTRAKLSREDPFIVRGPLGSGKSTLLDLLSNHIMQEEPDANVFYVPRWTASDSPDGELLNFNKRFSRLASVSTEFIEMSERPAWLLMDDMENSYWDRHLWQWIKDAHIVKDVRIIIFCRYGCVFGRNADPTVIPLDASPRIFIDRRCHMGLQPTEDFPFGLYFSQTEFSEYVQQRRGVSIDEDLERCFFLWTNGHIGAITALYGMLQKASISTQPLGNKFSLADFEAAVPNLQKLVHEIGGASELKKGLPPQSLLTDVGRPSFATFFRRLLKHGSLLCAGSRTLYVEYGGLDQWVFLDDPMNSNTCLTAIRQGWVFSSPCGDFGNTVIISLSTPLLQCWFSQHLIPCELEASFESPLELVCRVTALFRPSLLRDPPVRFCTPLESRYHMEFYRAASALTDSAVVLSPDFATNPNRDARGRIDFLLVHKKWGIEITRDGNRLDGGHNPRLEHYGQWLEGDMTQYIFVDYRVTRPVHSHPDIRHLYHVIFDGKFEDYDILQGSDLSVICHGSLAKM</sequence>